<name>A0ACA9QMV6_9GLOM</name>
<comment type="caution">
    <text evidence="1">The sequence shown here is derived from an EMBL/GenBank/DDBJ whole genome shotgun (WGS) entry which is preliminary data.</text>
</comment>
<protein>
    <submittedName>
        <fullName evidence="1">15133_t:CDS:1</fullName>
    </submittedName>
</protein>
<keyword evidence="2" id="KW-1185">Reference proteome</keyword>
<dbReference type="EMBL" id="CAJVPU010046223">
    <property type="protein sequence ID" value="CAG8751184.1"/>
    <property type="molecule type" value="Genomic_DNA"/>
</dbReference>
<evidence type="ECO:0000313" key="2">
    <source>
        <dbReference type="Proteomes" id="UP000789702"/>
    </source>
</evidence>
<proteinExistence type="predicted"/>
<feature type="non-terminal residue" evidence="1">
    <location>
        <position position="46"/>
    </location>
</feature>
<accession>A0ACA9QMV6</accession>
<reference evidence="1" key="1">
    <citation type="submission" date="2021-06" db="EMBL/GenBank/DDBJ databases">
        <authorList>
            <person name="Kallberg Y."/>
            <person name="Tangrot J."/>
            <person name="Rosling A."/>
        </authorList>
    </citation>
    <scope>NUCLEOTIDE SEQUENCE</scope>
    <source>
        <strain evidence="1">IL203A</strain>
    </source>
</reference>
<organism evidence="1 2">
    <name type="scientific">Dentiscutata heterogama</name>
    <dbReference type="NCBI Taxonomy" id="1316150"/>
    <lineage>
        <taxon>Eukaryota</taxon>
        <taxon>Fungi</taxon>
        <taxon>Fungi incertae sedis</taxon>
        <taxon>Mucoromycota</taxon>
        <taxon>Glomeromycotina</taxon>
        <taxon>Glomeromycetes</taxon>
        <taxon>Diversisporales</taxon>
        <taxon>Gigasporaceae</taxon>
        <taxon>Dentiscutata</taxon>
    </lineage>
</organism>
<evidence type="ECO:0000313" key="1">
    <source>
        <dbReference type="EMBL" id="CAG8751184.1"/>
    </source>
</evidence>
<gene>
    <name evidence="1" type="ORF">DHETER_LOCUS14645</name>
</gene>
<dbReference type="Proteomes" id="UP000789702">
    <property type="component" value="Unassembled WGS sequence"/>
</dbReference>
<sequence length="46" mass="5736">MEKIYTQYNNLKRRRRKEVKRLQEEAARFLNNRSFKSRNTNNSMNT</sequence>